<dbReference type="InterPro" id="IPR029063">
    <property type="entry name" value="SAM-dependent_MTases_sf"/>
</dbReference>
<dbReference type="PANTHER" id="PTHR43648:SF1">
    <property type="entry name" value="ELECTRON TRANSFER FLAVOPROTEIN BETA SUBUNIT LYSINE METHYLTRANSFERASE"/>
    <property type="match status" value="1"/>
</dbReference>
<dbReference type="PANTHER" id="PTHR43648">
    <property type="entry name" value="ELECTRON TRANSFER FLAVOPROTEIN BETA SUBUNIT LYSINE METHYLTRANSFERASE"/>
    <property type="match status" value="1"/>
</dbReference>
<gene>
    <name evidence="3" type="primary">prmA</name>
    <name evidence="3" type="ORF">Pla133_08200</name>
</gene>
<evidence type="ECO:0000256" key="2">
    <source>
        <dbReference type="ARBA" id="ARBA00022679"/>
    </source>
</evidence>
<keyword evidence="1 3" id="KW-0489">Methyltransferase</keyword>
<name>A0A518BFJ3_9BACT</name>
<keyword evidence="4" id="KW-1185">Reference proteome</keyword>
<dbReference type="EC" id="2.1.1.-" evidence="3"/>
<dbReference type="CDD" id="cd02440">
    <property type="entry name" value="AdoMet_MTases"/>
    <property type="match status" value="1"/>
</dbReference>
<reference evidence="3 4" key="1">
    <citation type="submission" date="2019-02" db="EMBL/GenBank/DDBJ databases">
        <title>Deep-cultivation of Planctomycetes and their phenomic and genomic characterization uncovers novel biology.</title>
        <authorList>
            <person name="Wiegand S."/>
            <person name="Jogler M."/>
            <person name="Boedeker C."/>
            <person name="Pinto D."/>
            <person name="Vollmers J."/>
            <person name="Rivas-Marin E."/>
            <person name="Kohn T."/>
            <person name="Peeters S.H."/>
            <person name="Heuer A."/>
            <person name="Rast P."/>
            <person name="Oberbeckmann S."/>
            <person name="Bunk B."/>
            <person name="Jeske O."/>
            <person name="Meyerdierks A."/>
            <person name="Storesund J.E."/>
            <person name="Kallscheuer N."/>
            <person name="Luecker S."/>
            <person name="Lage O.M."/>
            <person name="Pohl T."/>
            <person name="Merkel B.J."/>
            <person name="Hornburger P."/>
            <person name="Mueller R.-W."/>
            <person name="Bruemmer F."/>
            <person name="Labrenz M."/>
            <person name="Spormann A.M."/>
            <person name="Op den Camp H."/>
            <person name="Overmann J."/>
            <person name="Amann R."/>
            <person name="Jetten M.S.M."/>
            <person name="Mascher T."/>
            <person name="Medema M.H."/>
            <person name="Devos D.P."/>
            <person name="Kaster A.-K."/>
            <person name="Ovreas L."/>
            <person name="Rohde M."/>
            <person name="Galperin M.Y."/>
            <person name="Jogler C."/>
        </authorList>
    </citation>
    <scope>NUCLEOTIDE SEQUENCE [LARGE SCALE GENOMIC DNA]</scope>
    <source>
        <strain evidence="3 4">Pla133</strain>
    </source>
</reference>
<evidence type="ECO:0000256" key="1">
    <source>
        <dbReference type="ARBA" id="ARBA00022603"/>
    </source>
</evidence>
<keyword evidence="2 3" id="KW-0808">Transferase</keyword>
<dbReference type="GO" id="GO:0005840">
    <property type="term" value="C:ribosome"/>
    <property type="evidence" value="ECO:0007669"/>
    <property type="project" value="UniProtKB-KW"/>
</dbReference>
<dbReference type="Proteomes" id="UP000316921">
    <property type="component" value="Chromosome"/>
</dbReference>
<dbReference type="GO" id="GO:0008276">
    <property type="term" value="F:protein methyltransferase activity"/>
    <property type="evidence" value="ECO:0007669"/>
    <property type="project" value="TreeGrafter"/>
</dbReference>
<dbReference type="InterPro" id="IPR050078">
    <property type="entry name" value="Ribosomal_L11_MeTrfase_PrmA"/>
</dbReference>
<dbReference type="KEGG" id="pbap:Pla133_08200"/>
<dbReference type="Gene3D" id="3.40.50.150">
    <property type="entry name" value="Vaccinia Virus protein VP39"/>
    <property type="match status" value="1"/>
</dbReference>
<protein>
    <submittedName>
        <fullName evidence="3">Ribosomal protein L11 methyltransferase</fullName>
        <ecNumber evidence="3">2.1.1.-</ecNumber>
    </submittedName>
</protein>
<dbReference type="RefSeq" id="WP_419192101.1">
    <property type="nucleotide sequence ID" value="NZ_CP036287.1"/>
</dbReference>
<keyword evidence="3" id="KW-0689">Ribosomal protein</keyword>
<dbReference type="EMBL" id="CP036287">
    <property type="protein sequence ID" value="QDU65754.1"/>
    <property type="molecule type" value="Genomic_DNA"/>
</dbReference>
<dbReference type="AlphaFoldDB" id="A0A518BFJ3"/>
<organism evidence="3 4">
    <name type="scientific">Engelhardtia mirabilis</name>
    <dbReference type="NCBI Taxonomy" id="2528011"/>
    <lineage>
        <taxon>Bacteria</taxon>
        <taxon>Pseudomonadati</taxon>
        <taxon>Planctomycetota</taxon>
        <taxon>Planctomycetia</taxon>
        <taxon>Planctomycetia incertae sedis</taxon>
        <taxon>Engelhardtia</taxon>
    </lineage>
</organism>
<dbReference type="GO" id="GO:0032259">
    <property type="term" value="P:methylation"/>
    <property type="evidence" value="ECO:0007669"/>
    <property type="project" value="UniProtKB-KW"/>
</dbReference>
<keyword evidence="3" id="KW-0687">Ribonucleoprotein</keyword>
<accession>A0A518BFJ3</accession>
<dbReference type="SUPFAM" id="SSF53335">
    <property type="entry name" value="S-adenosyl-L-methionine-dependent methyltransferases"/>
    <property type="match status" value="1"/>
</dbReference>
<evidence type="ECO:0000313" key="3">
    <source>
        <dbReference type="EMBL" id="QDU65754.1"/>
    </source>
</evidence>
<proteinExistence type="predicted"/>
<dbReference type="Pfam" id="PF06325">
    <property type="entry name" value="PrmA"/>
    <property type="match status" value="1"/>
</dbReference>
<sequence>METETKRARRGWIEVRVVVPIGWEELIAGELALDACSSVAFGRPNLVGPAAPEGTDYVRTFFAAEDDTPELRDAVAERLATVASRAGAPELAGLEPTFHSLPPEDWATSWRKSWKPFRVGHLCVVTHDWDRPRRPGDVLMRLEPGGAFGTGRHATTRTCLRTLQELDLAGARALDAGTGSGILAVAAAMCGAKLAIGFDIDPRSSREAGDLANDNGVADRTEFRTGDFSVLTDDDRDFDLVLANIYSDVLQATSAELAERMAPGGRFLFSGCPDRHGAATTAAIRAAGLEIDELRQRGRWLTFLGHL</sequence>
<evidence type="ECO:0000313" key="4">
    <source>
        <dbReference type="Proteomes" id="UP000316921"/>
    </source>
</evidence>